<keyword evidence="2" id="KW-1185">Reference proteome</keyword>
<accession>A0A8X6F2C0</accession>
<name>A0A8X6F2C0_TRICU</name>
<dbReference type="AlphaFoldDB" id="A0A8X6F2C0"/>
<comment type="caution">
    <text evidence="1">The sequence shown here is derived from an EMBL/GenBank/DDBJ whole genome shotgun (WGS) entry which is preliminary data.</text>
</comment>
<evidence type="ECO:0000313" key="2">
    <source>
        <dbReference type="Proteomes" id="UP000887116"/>
    </source>
</evidence>
<reference evidence="1" key="1">
    <citation type="submission" date="2020-07" db="EMBL/GenBank/DDBJ databases">
        <title>Multicomponent nature underlies the extraordinary mechanical properties of spider dragline silk.</title>
        <authorList>
            <person name="Kono N."/>
            <person name="Nakamura H."/>
            <person name="Mori M."/>
            <person name="Yoshida Y."/>
            <person name="Ohtoshi R."/>
            <person name="Malay A.D."/>
            <person name="Moran D.A.P."/>
            <person name="Tomita M."/>
            <person name="Numata K."/>
            <person name="Arakawa K."/>
        </authorList>
    </citation>
    <scope>NUCLEOTIDE SEQUENCE</scope>
</reference>
<dbReference type="Proteomes" id="UP000887116">
    <property type="component" value="Unassembled WGS sequence"/>
</dbReference>
<sequence>MCTDAISDVHKTVKGHFVCPLGIRIFQIVKNIRELLFEFVVLQHCKHDVILGRDFLNSVINYGWYELFLEHSSQEHSAPETRKLYAIQNALAKILVSGTQIAKDLKILVGGNRSLFFEENIAI</sequence>
<protein>
    <submittedName>
        <fullName evidence="1">Uncharacterized protein</fullName>
    </submittedName>
</protein>
<organism evidence="1 2">
    <name type="scientific">Trichonephila clavata</name>
    <name type="common">Joro spider</name>
    <name type="synonym">Nephila clavata</name>
    <dbReference type="NCBI Taxonomy" id="2740835"/>
    <lineage>
        <taxon>Eukaryota</taxon>
        <taxon>Metazoa</taxon>
        <taxon>Ecdysozoa</taxon>
        <taxon>Arthropoda</taxon>
        <taxon>Chelicerata</taxon>
        <taxon>Arachnida</taxon>
        <taxon>Araneae</taxon>
        <taxon>Araneomorphae</taxon>
        <taxon>Entelegynae</taxon>
        <taxon>Araneoidea</taxon>
        <taxon>Nephilidae</taxon>
        <taxon>Trichonephila</taxon>
    </lineage>
</organism>
<dbReference type="EMBL" id="BMAO01030605">
    <property type="protein sequence ID" value="GFQ69083.1"/>
    <property type="molecule type" value="Genomic_DNA"/>
</dbReference>
<evidence type="ECO:0000313" key="1">
    <source>
        <dbReference type="EMBL" id="GFQ69083.1"/>
    </source>
</evidence>
<gene>
    <name evidence="1" type="primary">AVEN_258061_1</name>
    <name evidence="1" type="ORF">TNCT_165091</name>
</gene>
<proteinExistence type="predicted"/>